<sequence>MSNSKEEIKKAITDVANDTPAKNNEVISNKTTAKRKRVDESHQSTGSGDNSKQPKIDNDLLFFYPRRYTVVDGKEILIRDPNYTFVKQYIEMGDWLSVDI</sequence>
<keyword evidence="3" id="KW-1185">Reference proteome</keyword>
<organism evidence="2 3">
    <name type="scientific">Parasitella parasitica</name>
    <dbReference type="NCBI Taxonomy" id="35722"/>
    <lineage>
        <taxon>Eukaryota</taxon>
        <taxon>Fungi</taxon>
        <taxon>Fungi incertae sedis</taxon>
        <taxon>Mucoromycota</taxon>
        <taxon>Mucoromycotina</taxon>
        <taxon>Mucoromycetes</taxon>
        <taxon>Mucorales</taxon>
        <taxon>Mucorineae</taxon>
        <taxon>Mucoraceae</taxon>
        <taxon>Parasitella</taxon>
    </lineage>
</organism>
<dbReference type="Proteomes" id="UP000054107">
    <property type="component" value="Unassembled WGS sequence"/>
</dbReference>
<evidence type="ECO:0000256" key="1">
    <source>
        <dbReference type="SAM" id="MobiDB-lite"/>
    </source>
</evidence>
<evidence type="ECO:0000313" key="2">
    <source>
        <dbReference type="EMBL" id="CEP07314.1"/>
    </source>
</evidence>
<evidence type="ECO:0000313" key="3">
    <source>
        <dbReference type="Proteomes" id="UP000054107"/>
    </source>
</evidence>
<dbReference type="OrthoDB" id="10562175at2759"/>
<gene>
    <name evidence="2" type="primary">PARPA_00596.1 scaffold 934</name>
</gene>
<feature type="compositionally biased region" description="Polar residues" evidence="1">
    <location>
        <begin position="20"/>
        <end position="31"/>
    </location>
</feature>
<protein>
    <submittedName>
        <fullName evidence="2">Uncharacterized protein</fullName>
    </submittedName>
</protein>
<dbReference type="AlphaFoldDB" id="A0A0B7MWQ0"/>
<reference evidence="2 3" key="1">
    <citation type="submission" date="2014-09" db="EMBL/GenBank/DDBJ databases">
        <authorList>
            <person name="Ellenberger Sabrina"/>
        </authorList>
    </citation>
    <scope>NUCLEOTIDE SEQUENCE [LARGE SCALE GENOMIC DNA]</scope>
    <source>
        <strain evidence="2 3">CBS 412.66</strain>
    </source>
</reference>
<accession>A0A0B7MWQ0</accession>
<name>A0A0B7MWQ0_9FUNG</name>
<feature type="compositionally biased region" description="Basic and acidic residues" evidence="1">
    <location>
        <begin position="1"/>
        <end position="12"/>
    </location>
</feature>
<dbReference type="EMBL" id="LN719169">
    <property type="protein sequence ID" value="CEP07314.1"/>
    <property type="molecule type" value="Genomic_DNA"/>
</dbReference>
<proteinExistence type="predicted"/>
<feature type="region of interest" description="Disordered" evidence="1">
    <location>
        <begin position="1"/>
        <end position="56"/>
    </location>
</feature>